<feature type="domain" description="HTH marR-type" evidence="4">
    <location>
        <begin position="11"/>
        <end position="147"/>
    </location>
</feature>
<dbReference type="GO" id="GO:0003700">
    <property type="term" value="F:DNA-binding transcription factor activity"/>
    <property type="evidence" value="ECO:0007669"/>
    <property type="project" value="InterPro"/>
</dbReference>
<dbReference type="SUPFAM" id="SSF46785">
    <property type="entry name" value="Winged helix' DNA-binding domain"/>
    <property type="match status" value="1"/>
</dbReference>
<dbReference type="InterPro" id="IPR023187">
    <property type="entry name" value="Tscrpt_reg_MarR-type_CS"/>
</dbReference>
<keyword evidence="6" id="KW-1185">Reference proteome</keyword>
<comment type="caution">
    <text evidence="5">The sequence shown here is derived from an EMBL/GenBank/DDBJ whole genome shotgun (WGS) entry which is preliminary data.</text>
</comment>
<evidence type="ECO:0000256" key="3">
    <source>
        <dbReference type="ARBA" id="ARBA00023163"/>
    </source>
</evidence>
<sequence>MTVQDTETDLTAALAADLRLLLGQLRRRLREEVPPGDLTQPQLTALLHLERGEASTLTELAQMEGVRSQSMGATVGSLLELGLVEGEPHPNDRRRTTLRLSPAGHALIAQRRAAREDWLQRTLRVHLSADEQADLARSVALLRRLVRP</sequence>
<keyword evidence="3" id="KW-0804">Transcription</keyword>
<protein>
    <recommendedName>
        <fullName evidence="4">HTH marR-type domain-containing protein</fullName>
    </recommendedName>
</protein>
<dbReference type="GO" id="GO:0003677">
    <property type="term" value="F:DNA binding"/>
    <property type="evidence" value="ECO:0007669"/>
    <property type="project" value="UniProtKB-KW"/>
</dbReference>
<organism evidence="5 6">
    <name type="scientific">Deinococcus ruber</name>
    <dbReference type="NCBI Taxonomy" id="1848197"/>
    <lineage>
        <taxon>Bacteria</taxon>
        <taxon>Thermotogati</taxon>
        <taxon>Deinococcota</taxon>
        <taxon>Deinococci</taxon>
        <taxon>Deinococcales</taxon>
        <taxon>Deinococcaceae</taxon>
        <taxon>Deinococcus</taxon>
    </lineage>
</organism>
<reference evidence="5" key="2">
    <citation type="submission" date="2020-09" db="EMBL/GenBank/DDBJ databases">
        <authorList>
            <person name="Sun Q."/>
            <person name="Ohkuma M."/>
        </authorList>
    </citation>
    <scope>NUCLEOTIDE SEQUENCE</scope>
    <source>
        <strain evidence="5">JCM 31311</strain>
    </source>
</reference>
<dbReference type="InterPro" id="IPR036390">
    <property type="entry name" value="WH_DNA-bd_sf"/>
</dbReference>
<dbReference type="PANTHER" id="PTHR39515:SF2">
    <property type="entry name" value="HTH-TYPE TRANSCRIPTIONAL REGULATOR RV0880"/>
    <property type="match status" value="1"/>
</dbReference>
<dbReference type="PROSITE" id="PS50995">
    <property type="entry name" value="HTH_MARR_2"/>
    <property type="match status" value="1"/>
</dbReference>
<keyword evidence="1" id="KW-0805">Transcription regulation</keyword>
<reference evidence="5" key="1">
    <citation type="journal article" date="2014" name="Int. J. Syst. Evol. Microbiol.">
        <title>Complete genome sequence of Corynebacterium casei LMG S-19264T (=DSM 44701T), isolated from a smear-ripened cheese.</title>
        <authorList>
            <consortium name="US DOE Joint Genome Institute (JGI-PGF)"/>
            <person name="Walter F."/>
            <person name="Albersmeier A."/>
            <person name="Kalinowski J."/>
            <person name="Ruckert C."/>
        </authorList>
    </citation>
    <scope>NUCLEOTIDE SEQUENCE</scope>
    <source>
        <strain evidence="5">JCM 31311</strain>
    </source>
</reference>
<accession>A0A918F5T1</accession>
<dbReference type="Gene3D" id="1.10.10.10">
    <property type="entry name" value="Winged helix-like DNA-binding domain superfamily/Winged helix DNA-binding domain"/>
    <property type="match status" value="1"/>
</dbReference>
<evidence type="ECO:0000256" key="1">
    <source>
        <dbReference type="ARBA" id="ARBA00023015"/>
    </source>
</evidence>
<dbReference type="Proteomes" id="UP000603865">
    <property type="component" value="Unassembled WGS sequence"/>
</dbReference>
<gene>
    <name evidence="5" type="ORF">GCM10008957_24380</name>
</gene>
<evidence type="ECO:0000313" key="6">
    <source>
        <dbReference type="Proteomes" id="UP000603865"/>
    </source>
</evidence>
<dbReference type="PROSITE" id="PS01117">
    <property type="entry name" value="HTH_MARR_1"/>
    <property type="match status" value="1"/>
</dbReference>
<dbReference type="RefSeq" id="WP_189090753.1">
    <property type="nucleotide sequence ID" value="NZ_BMQL01000012.1"/>
</dbReference>
<evidence type="ECO:0000256" key="2">
    <source>
        <dbReference type="ARBA" id="ARBA00023125"/>
    </source>
</evidence>
<dbReference type="Pfam" id="PF12802">
    <property type="entry name" value="MarR_2"/>
    <property type="match status" value="1"/>
</dbReference>
<dbReference type="InterPro" id="IPR052526">
    <property type="entry name" value="HTH-type_Bedaq_tolerance"/>
</dbReference>
<name>A0A918F5T1_9DEIO</name>
<evidence type="ECO:0000259" key="4">
    <source>
        <dbReference type="PROSITE" id="PS50995"/>
    </source>
</evidence>
<dbReference type="InterPro" id="IPR036388">
    <property type="entry name" value="WH-like_DNA-bd_sf"/>
</dbReference>
<dbReference type="SMART" id="SM00347">
    <property type="entry name" value="HTH_MARR"/>
    <property type="match status" value="1"/>
</dbReference>
<keyword evidence="2" id="KW-0238">DNA-binding</keyword>
<dbReference type="AlphaFoldDB" id="A0A918F5T1"/>
<dbReference type="InterPro" id="IPR000835">
    <property type="entry name" value="HTH_MarR-typ"/>
</dbReference>
<dbReference type="EMBL" id="BMQL01000012">
    <property type="protein sequence ID" value="GGR10770.1"/>
    <property type="molecule type" value="Genomic_DNA"/>
</dbReference>
<proteinExistence type="predicted"/>
<evidence type="ECO:0000313" key="5">
    <source>
        <dbReference type="EMBL" id="GGR10770.1"/>
    </source>
</evidence>
<dbReference type="PANTHER" id="PTHR39515">
    <property type="entry name" value="CONSERVED PROTEIN"/>
    <property type="match status" value="1"/>
</dbReference>